<reference evidence="2" key="1">
    <citation type="submission" date="2022-10" db="EMBL/GenBank/DDBJ databases">
        <title>Tapping the CABI collections for fungal endophytes: first genome assemblies for Collariella, Neodidymelliopsis, Ascochyta clinopodiicola, Didymella pomorum, Didymosphaeria variabile, Neocosmospora piperis and Neocucurbitaria cava.</title>
        <authorList>
            <person name="Hill R."/>
        </authorList>
    </citation>
    <scope>NUCLEOTIDE SEQUENCE</scope>
    <source>
        <strain evidence="2">IMI 355091</strain>
    </source>
</reference>
<gene>
    <name evidence="2" type="ORF">N0V91_007361</name>
</gene>
<feature type="compositionally biased region" description="Acidic residues" evidence="1">
    <location>
        <begin position="552"/>
        <end position="564"/>
    </location>
</feature>
<feature type="compositionally biased region" description="Basic and acidic residues" evidence="1">
    <location>
        <begin position="348"/>
        <end position="394"/>
    </location>
</feature>
<feature type="compositionally biased region" description="Basic and acidic residues" evidence="1">
    <location>
        <begin position="1"/>
        <end position="11"/>
    </location>
</feature>
<evidence type="ECO:0000313" key="2">
    <source>
        <dbReference type="EMBL" id="KAJ4402326.1"/>
    </source>
</evidence>
<dbReference type="AlphaFoldDB" id="A0A9W9D6L4"/>
<feature type="compositionally biased region" description="Basic and acidic residues" evidence="1">
    <location>
        <begin position="512"/>
        <end position="541"/>
    </location>
</feature>
<name>A0A9W9D6L4_9PLEO</name>
<feature type="compositionally biased region" description="Basic and acidic residues" evidence="1">
    <location>
        <begin position="259"/>
        <end position="279"/>
    </location>
</feature>
<sequence>MPLKKGPDGRSLHMSNTGVDPMVESSESENELLPQPSAPIRSVRFLNIMDEASARTQSTEQTPEAPDKSTAVICNRFGPDLPTLAAVHNWVPESHPADGTEAHTIREDRIKKERDGLRRATAKCESSTANDIVQALGKAMIREWKTILSTNRKHINPICEWNQNKRKLQNDKYNERSLPSLREVERELRHLIIYTFDRVPRGQGGGSRDDQDDRDENKEKQEGDENDQKPTKDDLIAKRKAAQKRIEAANFARKYERKKNRDAENKTRVEASEKLRQDVQRNANGAQTSYDSDSQSLLPRSNIPGASPLDMTEGISDVPTTPSRNKKNDSRQKPNTKKAKKTEEEDADLKRIRAAGRKEREEEKQKERVEEKQKERREEEQRRELAARKEEAELQNRAALGADQDSSSDTEFTDAVNEAWENASHELEASEKKPTKEYQEKIDDLESRTDSVADKSGPKDHKGRLKPCATVTPTTPDPSDSDSVRPLQPSTPVKTEPKAKPKAKPAAAKTIGETKKTKAAKEFKTKQTKSAKTEEAKASKVKEKKKYKSEEFVADSDLEDDETDEVKLPSDKLQSGDVSVKTIEATTTTVHSEHGNDVVEAVVETITVAVAVQQRDGPVERTELTETTTARSDTSEDGETVEHTTRVETVTQLDVTHQEMPHNCPPSSLECDLQDGLNTPPPQSPTRSDSSSSSRKRNIPSSAEEPQADQVTKSDEEKDSPSAPASASRKKRRIILPTSSSRGEGTASAEGTDSPRLGNNSFL</sequence>
<proteinExistence type="predicted"/>
<dbReference type="Proteomes" id="UP001140510">
    <property type="component" value="Unassembled WGS sequence"/>
</dbReference>
<protein>
    <submittedName>
        <fullName evidence="2">Uncharacterized protein</fullName>
    </submittedName>
</protein>
<feature type="region of interest" description="Disordered" evidence="1">
    <location>
        <begin position="614"/>
        <end position="763"/>
    </location>
</feature>
<feature type="region of interest" description="Disordered" evidence="1">
    <location>
        <begin position="199"/>
        <end position="573"/>
    </location>
</feature>
<feature type="region of interest" description="Disordered" evidence="1">
    <location>
        <begin position="1"/>
        <end position="40"/>
    </location>
</feature>
<feature type="compositionally biased region" description="Basic and acidic residues" evidence="1">
    <location>
        <begin position="423"/>
        <end position="460"/>
    </location>
</feature>
<keyword evidence="3" id="KW-1185">Reference proteome</keyword>
<accession>A0A9W9D6L4</accession>
<evidence type="ECO:0000313" key="3">
    <source>
        <dbReference type="Proteomes" id="UP001140510"/>
    </source>
</evidence>
<dbReference type="OrthoDB" id="10620170at2759"/>
<organism evidence="2 3">
    <name type="scientific">Didymella pomorum</name>
    <dbReference type="NCBI Taxonomy" id="749634"/>
    <lineage>
        <taxon>Eukaryota</taxon>
        <taxon>Fungi</taxon>
        <taxon>Dikarya</taxon>
        <taxon>Ascomycota</taxon>
        <taxon>Pezizomycotina</taxon>
        <taxon>Dothideomycetes</taxon>
        <taxon>Pleosporomycetidae</taxon>
        <taxon>Pleosporales</taxon>
        <taxon>Pleosporineae</taxon>
        <taxon>Didymellaceae</taxon>
        <taxon>Didymella</taxon>
    </lineage>
</organism>
<feature type="compositionally biased region" description="Basic and acidic residues" evidence="1">
    <location>
        <begin position="207"/>
        <end position="237"/>
    </location>
</feature>
<feature type="compositionally biased region" description="Polar residues" evidence="1">
    <location>
        <begin position="280"/>
        <end position="299"/>
    </location>
</feature>
<dbReference type="EMBL" id="JAPEVA010000063">
    <property type="protein sequence ID" value="KAJ4402326.1"/>
    <property type="molecule type" value="Genomic_DNA"/>
</dbReference>
<comment type="caution">
    <text evidence="2">The sequence shown here is derived from an EMBL/GenBank/DDBJ whole genome shotgun (WGS) entry which is preliminary data.</text>
</comment>
<evidence type="ECO:0000256" key="1">
    <source>
        <dbReference type="SAM" id="MobiDB-lite"/>
    </source>
</evidence>